<dbReference type="EMBL" id="FQUP01000003">
    <property type="protein sequence ID" value="SHG01931.1"/>
    <property type="molecule type" value="Genomic_DNA"/>
</dbReference>
<evidence type="ECO:0000256" key="4">
    <source>
        <dbReference type="ARBA" id="ARBA00023136"/>
    </source>
</evidence>
<dbReference type="GO" id="GO:0016020">
    <property type="term" value="C:membrane"/>
    <property type="evidence" value="ECO:0007669"/>
    <property type="project" value="UniProtKB-SubCell"/>
</dbReference>
<evidence type="ECO:0000256" key="1">
    <source>
        <dbReference type="ARBA" id="ARBA00004141"/>
    </source>
</evidence>
<proteinExistence type="predicted"/>
<dbReference type="InterPro" id="IPR032808">
    <property type="entry name" value="DoxX"/>
</dbReference>
<feature type="transmembrane region" description="Helical" evidence="5">
    <location>
        <begin position="6"/>
        <end position="27"/>
    </location>
</feature>
<evidence type="ECO:0000256" key="5">
    <source>
        <dbReference type="SAM" id="Phobius"/>
    </source>
</evidence>
<dbReference type="STRING" id="1122133.SAMN02745157_3373"/>
<feature type="transmembrane region" description="Helical" evidence="5">
    <location>
        <begin position="47"/>
        <end position="64"/>
    </location>
</feature>
<keyword evidence="2 5" id="KW-0812">Transmembrane</keyword>
<sequence>MDLTNVALVGRLLVGALFVVIGVRLLIGRRPVAMLLGSKRLPQPLGIAIIGGGIEIVLGLAAIVGVALPAVFVAMALFVVAATAMVHDFWNKKGMARTLDVNVVLSNGLIVGGLMVMAAYPW</sequence>
<evidence type="ECO:0000313" key="7">
    <source>
        <dbReference type="Proteomes" id="UP000184485"/>
    </source>
</evidence>
<comment type="subcellular location">
    <subcellularLocation>
        <location evidence="1">Membrane</location>
        <topology evidence="1">Multi-pass membrane protein</topology>
    </subcellularLocation>
</comment>
<dbReference type="Proteomes" id="UP000184485">
    <property type="component" value="Unassembled WGS sequence"/>
</dbReference>
<dbReference type="RefSeq" id="WP_073054915.1">
    <property type="nucleotide sequence ID" value="NZ_FQUP01000003.1"/>
</dbReference>
<keyword evidence="7" id="KW-1185">Reference proteome</keyword>
<organism evidence="6 7">
    <name type="scientific">Kaistia soli DSM 19436</name>
    <dbReference type="NCBI Taxonomy" id="1122133"/>
    <lineage>
        <taxon>Bacteria</taxon>
        <taxon>Pseudomonadati</taxon>
        <taxon>Pseudomonadota</taxon>
        <taxon>Alphaproteobacteria</taxon>
        <taxon>Hyphomicrobiales</taxon>
        <taxon>Kaistiaceae</taxon>
        <taxon>Kaistia</taxon>
    </lineage>
</organism>
<reference evidence="6 7" key="1">
    <citation type="submission" date="2016-11" db="EMBL/GenBank/DDBJ databases">
        <authorList>
            <person name="Jaros S."/>
            <person name="Januszkiewicz K."/>
            <person name="Wedrychowicz H."/>
        </authorList>
    </citation>
    <scope>NUCLEOTIDE SEQUENCE [LARGE SCALE GENOMIC DNA]</scope>
    <source>
        <strain evidence="6 7">DSM 19436</strain>
    </source>
</reference>
<name>A0A1M5GEK2_9HYPH</name>
<keyword evidence="4 5" id="KW-0472">Membrane</keyword>
<accession>A0A1M5GEK2</accession>
<gene>
    <name evidence="6" type="ORF">SAMN02745157_3373</name>
</gene>
<evidence type="ECO:0000256" key="3">
    <source>
        <dbReference type="ARBA" id="ARBA00022989"/>
    </source>
</evidence>
<dbReference type="Pfam" id="PF07681">
    <property type="entry name" value="DoxX"/>
    <property type="match status" value="1"/>
</dbReference>
<evidence type="ECO:0000313" key="6">
    <source>
        <dbReference type="EMBL" id="SHG01931.1"/>
    </source>
</evidence>
<keyword evidence="3 5" id="KW-1133">Transmembrane helix</keyword>
<evidence type="ECO:0000256" key="2">
    <source>
        <dbReference type="ARBA" id="ARBA00022692"/>
    </source>
</evidence>
<dbReference type="AlphaFoldDB" id="A0A1M5GEK2"/>
<protein>
    <submittedName>
        <fullName evidence="6">Putative oxidoreductase</fullName>
    </submittedName>
</protein>
<feature type="transmembrane region" description="Helical" evidence="5">
    <location>
        <begin position="102"/>
        <end position="120"/>
    </location>
</feature>